<feature type="signal peptide" evidence="5">
    <location>
        <begin position="1"/>
        <end position="18"/>
    </location>
</feature>
<evidence type="ECO:0000259" key="6">
    <source>
        <dbReference type="PROSITE" id="PS50983"/>
    </source>
</evidence>
<dbReference type="PROSITE" id="PS50983">
    <property type="entry name" value="FE_B12_PBP"/>
    <property type="match status" value="1"/>
</dbReference>
<evidence type="ECO:0000313" key="7">
    <source>
        <dbReference type="EMBL" id="QGK70545.1"/>
    </source>
</evidence>
<keyword evidence="3" id="KW-0813">Transport</keyword>
<evidence type="ECO:0000256" key="2">
    <source>
        <dbReference type="ARBA" id="ARBA00008814"/>
    </source>
</evidence>
<dbReference type="Pfam" id="PF01497">
    <property type="entry name" value="Peripla_BP_2"/>
    <property type="match status" value="1"/>
</dbReference>
<evidence type="ECO:0000256" key="1">
    <source>
        <dbReference type="ARBA" id="ARBA00004196"/>
    </source>
</evidence>
<dbReference type="KEGG" id="sace:GIY23_14350"/>
<proteinExistence type="inferred from homology"/>
<evidence type="ECO:0000256" key="4">
    <source>
        <dbReference type="ARBA" id="ARBA00022729"/>
    </source>
</evidence>
<organism evidence="7 8">
    <name type="scientific">Allosaccharopolyspora coralli</name>
    <dbReference type="NCBI Taxonomy" id="2665642"/>
    <lineage>
        <taxon>Bacteria</taxon>
        <taxon>Bacillati</taxon>
        <taxon>Actinomycetota</taxon>
        <taxon>Actinomycetes</taxon>
        <taxon>Pseudonocardiales</taxon>
        <taxon>Pseudonocardiaceae</taxon>
        <taxon>Allosaccharopolyspora</taxon>
    </lineage>
</organism>
<dbReference type="PROSITE" id="PS51257">
    <property type="entry name" value="PROKAR_LIPOPROTEIN"/>
    <property type="match status" value="1"/>
</dbReference>
<dbReference type="GO" id="GO:1901678">
    <property type="term" value="P:iron coordination entity transport"/>
    <property type="evidence" value="ECO:0007669"/>
    <property type="project" value="UniProtKB-ARBA"/>
</dbReference>
<protein>
    <submittedName>
        <fullName evidence="7">ABC transporter substrate-binding protein</fullName>
    </submittedName>
</protein>
<dbReference type="InterPro" id="IPR051313">
    <property type="entry name" value="Bact_iron-sidero_bind"/>
</dbReference>
<dbReference type="GO" id="GO:0030288">
    <property type="term" value="C:outer membrane-bounded periplasmic space"/>
    <property type="evidence" value="ECO:0007669"/>
    <property type="project" value="TreeGrafter"/>
</dbReference>
<dbReference type="CDD" id="cd01146">
    <property type="entry name" value="FhuD"/>
    <property type="match status" value="1"/>
</dbReference>
<gene>
    <name evidence="7" type="ORF">GIY23_14350</name>
</gene>
<reference evidence="8" key="1">
    <citation type="submission" date="2019-11" db="EMBL/GenBank/DDBJ databases">
        <title>The complete genome sequence of Saccharopolyspora sp. E2A.</title>
        <authorList>
            <person name="Zhang G."/>
        </authorList>
    </citation>
    <scope>NUCLEOTIDE SEQUENCE [LARGE SCALE GENOMIC DNA]</scope>
    <source>
        <strain evidence="8">E2A</strain>
    </source>
</reference>
<feature type="chain" id="PRO_5038537765" evidence="5">
    <location>
        <begin position="19"/>
        <end position="326"/>
    </location>
</feature>
<dbReference type="PRINTS" id="PR01715">
    <property type="entry name" value="FERRIBNDNGPP"/>
</dbReference>
<evidence type="ECO:0000256" key="5">
    <source>
        <dbReference type="SAM" id="SignalP"/>
    </source>
</evidence>
<dbReference type="SUPFAM" id="SSF53807">
    <property type="entry name" value="Helical backbone' metal receptor"/>
    <property type="match status" value="1"/>
</dbReference>
<dbReference type="Proteomes" id="UP000371041">
    <property type="component" value="Chromosome"/>
</dbReference>
<evidence type="ECO:0000256" key="3">
    <source>
        <dbReference type="ARBA" id="ARBA00022448"/>
    </source>
</evidence>
<evidence type="ECO:0000313" key="8">
    <source>
        <dbReference type="Proteomes" id="UP000371041"/>
    </source>
</evidence>
<feature type="domain" description="Fe/B12 periplasmic-binding" evidence="6">
    <location>
        <begin position="60"/>
        <end position="326"/>
    </location>
</feature>
<comment type="subcellular location">
    <subcellularLocation>
        <location evidence="1">Cell envelope</location>
    </subcellularLocation>
</comment>
<dbReference type="PANTHER" id="PTHR30532:SF1">
    <property type="entry name" value="IRON(3+)-HYDROXAMATE-BINDING PROTEIN FHUD"/>
    <property type="match status" value="1"/>
</dbReference>
<dbReference type="InterPro" id="IPR002491">
    <property type="entry name" value="ABC_transptr_periplasmic_BD"/>
</dbReference>
<sequence>MKRILRACASGGAAVALALTVAGCGGTVADPGTEQQGASGEGVTVQSARGPVTLPAPAKRVVSLELTYTEELLALGVPPVGNADNDTYNTWVSAPGTELPPEVTDVGSRSEPSLEQIKALQPDLIVAPEDRVGANYEALQEIAPVVSLDYTAKPQLETMKKNFTELGKATGKQDKSTQVLGQLDTKIAETRTKLEAAGKAGAPYAIGQAPTADPSIRLLGDDSMVAQVLNAAGLKNTWQGQPDEWGMTTVGVEALTQIPDNATFMYVASKKSDPFKGAIAANPVWQNLPFVQQDRAKALDPGTWFFGGPLSAMQLLDETAKAMQVR</sequence>
<dbReference type="EMBL" id="CP045929">
    <property type="protein sequence ID" value="QGK70545.1"/>
    <property type="molecule type" value="Genomic_DNA"/>
</dbReference>
<keyword evidence="8" id="KW-1185">Reference proteome</keyword>
<name>A0A5Q3QG84_9PSEU</name>
<keyword evidence="4 5" id="KW-0732">Signal</keyword>
<dbReference type="PANTHER" id="PTHR30532">
    <property type="entry name" value="IRON III DICITRATE-BINDING PERIPLASMIC PROTEIN"/>
    <property type="match status" value="1"/>
</dbReference>
<dbReference type="RefSeq" id="WP_154077127.1">
    <property type="nucleotide sequence ID" value="NZ_CP045929.1"/>
</dbReference>
<dbReference type="AlphaFoldDB" id="A0A5Q3QG84"/>
<dbReference type="Gene3D" id="3.40.50.1980">
    <property type="entry name" value="Nitrogenase molybdenum iron protein domain"/>
    <property type="match status" value="2"/>
</dbReference>
<accession>A0A5Q3QG84</accession>
<comment type="similarity">
    <text evidence="2">Belongs to the bacterial solute-binding protein 8 family.</text>
</comment>